<feature type="signal peptide" evidence="2">
    <location>
        <begin position="1"/>
        <end position="24"/>
    </location>
</feature>
<keyword evidence="2" id="KW-0732">Signal</keyword>
<name>A0A157S7Q8_9BORD</name>
<dbReference type="InterPro" id="IPR011250">
    <property type="entry name" value="OMP/PagP_B-barrel"/>
</dbReference>
<dbReference type="PANTHER" id="PTHR36920:SF1">
    <property type="entry name" value="OUTER MEMBRANE PROTEIN W"/>
    <property type="match status" value="1"/>
</dbReference>
<gene>
    <name evidence="3" type="primary">ompW</name>
    <name evidence="3" type="ORF">SAMEA3906486_00971</name>
</gene>
<dbReference type="Proteomes" id="UP000076848">
    <property type="component" value="Unassembled WGS sequence"/>
</dbReference>
<dbReference type="SUPFAM" id="SSF56925">
    <property type="entry name" value="OMPA-like"/>
    <property type="match status" value="1"/>
</dbReference>
<sequence length="203" mass="21898">MNMKSIRIACVAALLALAGGNTLAAEGDVLVRLRALHIAPDASTNNTLSALDVGVKQSTVPELDLTYMFTDHIGAELILGVTRHRVTSNAGSLGKVSLLPPTLTLQYHFNPDGQFRPYVGAGINYTRFYDNSLSAGGQRVRIDRDSFGPALQLGMDIGLDDDWFMNVDVKKLWIRTDASLAGASLGTLKIDPWLVGVGIGRRF</sequence>
<accession>A0A157S7Q8</accession>
<organism evidence="3 4">
    <name type="scientific">Bordetella ansorpii</name>
    <dbReference type="NCBI Taxonomy" id="288768"/>
    <lineage>
        <taxon>Bacteria</taxon>
        <taxon>Pseudomonadati</taxon>
        <taxon>Pseudomonadota</taxon>
        <taxon>Betaproteobacteria</taxon>
        <taxon>Burkholderiales</taxon>
        <taxon>Alcaligenaceae</taxon>
        <taxon>Bordetella</taxon>
    </lineage>
</organism>
<reference evidence="3 4" key="1">
    <citation type="submission" date="2016-04" db="EMBL/GenBank/DDBJ databases">
        <authorList>
            <consortium name="Pathogen Informatics"/>
        </authorList>
    </citation>
    <scope>NUCLEOTIDE SEQUENCE [LARGE SCALE GENOMIC DNA]</scope>
    <source>
        <strain evidence="3 4">H050680373</strain>
    </source>
</reference>
<dbReference type="EMBL" id="FKIF01000002">
    <property type="protein sequence ID" value="SAI66447.1"/>
    <property type="molecule type" value="Genomic_DNA"/>
</dbReference>
<dbReference type="Pfam" id="PF03922">
    <property type="entry name" value="OmpW"/>
    <property type="match status" value="1"/>
</dbReference>
<protein>
    <submittedName>
        <fullName evidence="3">Outer membrane protein</fullName>
    </submittedName>
</protein>
<dbReference type="GO" id="GO:0055085">
    <property type="term" value="P:transmembrane transport"/>
    <property type="evidence" value="ECO:0007669"/>
    <property type="project" value="TreeGrafter"/>
</dbReference>
<evidence type="ECO:0000256" key="1">
    <source>
        <dbReference type="ARBA" id="ARBA00004442"/>
    </source>
</evidence>
<dbReference type="AlphaFoldDB" id="A0A157S7Q8"/>
<evidence type="ECO:0000313" key="3">
    <source>
        <dbReference type="EMBL" id="SAI66447.1"/>
    </source>
</evidence>
<evidence type="ECO:0000256" key="2">
    <source>
        <dbReference type="SAM" id="SignalP"/>
    </source>
</evidence>
<dbReference type="STRING" id="288768.SAMEA3906486_00971"/>
<comment type="subcellular location">
    <subcellularLocation>
        <location evidence="1">Cell outer membrane</location>
    </subcellularLocation>
</comment>
<dbReference type="Gene3D" id="2.40.160.20">
    <property type="match status" value="1"/>
</dbReference>
<proteinExistence type="predicted"/>
<dbReference type="InterPro" id="IPR005618">
    <property type="entry name" value="OMPW"/>
</dbReference>
<keyword evidence="4" id="KW-1185">Reference proteome</keyword>
<dbReference type="GO" id="GO:0009279">
    <property type="term" value="C:cell outer membrane"/>
    <property type="evidence" value="ECO:0007669"/>
    <property type="project" value="UniProtKB-SubCell"/>
</dbReference>
<feature type="chain" id="PRO_5007615992" evidence="2">
    <location>
        <begin position="25"/>
        <end position="203"/>
    </location>
</feature>
<dbReference type="RefSeq" id="WP_066124334.1">
    <property type="nucleotide sequence ID" value="NZ_FKIF01000002.1"/>
</dbReference>
<dbReference type="PANTHER" id="PTHR36920">
    <property type="match status" value="1"/>
</dbReference>
<evidence type="ECO:0000313" key="4">
    <source>
        <dbReference type="Proteomes" id="UP000076848"/>
    </source>
</evidence>